<comment type="caution">
    <text evidence="1">The sequence shown here is derived from an EMBL/GenBank/DDBJ whole genome shotgun (WGS) entry which is preliminary data.</text>
</comment>
<dbReference type="Proteomes" id="UP000323000">
    <property type="component" value="Chromosome 9"/>
</dbReference>
<reference evidence="2" key="1">
    <citation type="journal article" date="2019" name="Gigascience">
        <title>De novo genome assembly of the endangered Acer yangbiense, a plant species with extremely small populations endemic to Yunnan Province, China.</title>
        <authorList>
            <person name="Yang J."/>
            <person name="Wariss H.M."/>
            <person name="Tao L."/>
            <person name="Zhang R."/>
            <person name="Yun Q."/>
            <person name="Hollingsworth P."/>
            <person name="Dao Z."/>
            <person name="Luo G."/>
            <person name="Guo H."/>
            <person name="Ma Y."/>
            <person name="Sun W."/>
        </authorList>
    </citation>
    <scope>NUCLEOTIDE SEQUENCE [LARGE SCALE GENOMIC DNA]</scope>
    <source>
        <strain evidence="2">cv. Malutang</strain>
    </source>
</reference>
<protein>
    <submittedName>
        <fullName evidence="1">Uncharacterized protein</fullName>
    </submittedName>
</protein>
<sequence>MGTLVGIGGAMLFTFCKGAETNISSNHLDLLHHDNPHSGGYVASSHASSAKHLLGLLLALGSKDEYEKPMSIFKHSFDVFDGINPSHSLCSLHGKGQRSMAIRVEY</sequence>
<organism evidence="1 2">
    <name type="scientific">Acer yangbiense</name>
    <dbReference type="NCBI Taxonomy" id="1000413"/>
    <lineage>
        <taxon>Eukaryota</taxon>
        <taxon>Viridiplantae</taxon>
        <taxon>Streptophyta</taxon>
        <taxon>Embryophyta</taxon>
        <taxon>Tracheophyta</taxon>
        <taxon>Spermatophyta</taxon>
        <taxon>Magnoliopsida</taxon>
        <taxon>eudicotyledons</taxon>
        <taxon>Gunneridae</taxon>
        <taxon>Pentapetalae</taxon>
        <taxon>rosids</taxon>
        <taxon>malvids</taxon>
        <taxon>Sapindales</taxon>
        <taxon>Sapindaceae</taxon>
        <taxon>Hippocastanoideae</taxon>
        <taxon>Acereae</taxon>
        <taxon>Acer</taxon>
    </lineage>
</organism>
<dbReference type="EMBL" id="VAHF01000009">
    <property type="protein sequence ID" value="TXG53867.1"/>
    <property type="molecule type" value="Genomic_DNA"/>
</dbReference>
<dbReference type="AlphaFoldDB" id="A0A5C7HAH9"/>
<keyword evidence="2" id="KW-1185">Reference proteome</keyword>
<name>A0A5C7HAH9_9ROSI</name>
<evidence type="ECO:0000313" key="2">
    <source>
        <dbReference type="Proteomes" id="UP000323000"/>
    </source>
</evidence>
<gene>
    <name evidence="1" type="ORF">EZV62_019123</name>
</gene>
<evidence type="ECO:0000313" key="1">
    <source>
        <dbReference type="EMBL" id="TXG53867.1"/>
    </source>
</evidence>
<proteinExistence type="predicted"/>
<accession>A0A5C7HAH9</accession>